<keyword evidence="6" id="KW-0464">Manganese</keyword>
<comment type="similarity">
    <text evidence="8">Belongs to the alpha-IPM synthase/homocitrate synthase family.</text>
</comment>
<reference evidence="10" key="1">
    <citation type="submission" date="2020-10" db="EMBL/GenBank/DDBJ databases">
        <authorList>
            <person name="Gilroy R."/>
        </authorList>
    </citation>
    <scope>NUCLEOTIDE SEQUENCE</scope>
    <source>
        <strain evidence="10">CHK154-7741</strain>
    </source>
</reference>
<evidence type="ECO:0000256" key="6">
    <source>
        <dbReference type="ARBA" id="ARBA00023211"/>
    </source>
</evidence>
<evidence type="ECO:0000256" key="8">
    <source>
        <dbReference type="RuleBase" id="RU003523"/>
    </source>
</evidence>
<dbReference type="EC" id="2.3.3.13" evidence="2"/>
<dbReference type="GO" id="GO:0003852">
    <property type="term" value="F:2-isopropylmalate synthase activity"/>
    <property type="evidence" value="ECO:0007669"/>
    <property type="project" value="UniProtKB-EC"/>
</dbReference>
<dbReference type="Gene3D" id="3.30.160.270">
    <property type="match status" value="1"/>
</dbReference>
<evidence type="ECO:0000256" key="4">
    <source>
        <dbReference type="ARBA" id="ARBA00022605"/>
    </source>
</evidence>
<gene>
    <name evidence="10" type="ORF">IAD26_10285</name>
</gene>
<protein>
    <recommendedName>
        <fullName evidence="3">2-isopropylmalate synthase</fullName>
        <ecNumber evidence="2">2.3.3.13</ecNumber>
    </recommendedName>
</protein>
<dbReference type="InterPro" id="IPR054692">
    <property type="entry name" value="LeuA-like_post-cat"/>
</dbReference>
<dbReference type="InterPro" id="IPR013785">
    <property type="entry name" value="Aldolase_TIM"/>
</dbReference>
<dbReference type="NCBIfam" id="NF042434">
    <property type="entry name" value="IPMS_Lepto"/>
    <property type="match status" value="1"/>
</dbReference>
<dbReference type="PROSITE" id="PS00816">
    <property type="entry name" value="AIPM_HOMOCIT_SYNTH_2"/>
    <property type="match status" value="1"/>
</dbReference>
<dbReference type="EMBL" id="DVOD01000072">
    <property type="protein sequence ID" value="HIU93501.1"/>
    <property type="molecule type" value="Genomic_DNA"/>
</dbReference>
<dbReference type="InterPro" id="IPR036230">
    <property type="entry name" value="LeuA_allosteric_dom_sf"/>
</dbReference>
<evidence type="ECO:0000259" key="9">
    <source>
        <dbReference type="PROSITE" id="PS50991"/>
    </source>
</evidence>
<dbReference type="PANTHER" id="PTHR10277">
    <property type="entry name" value="HOMOCITRATE SYNTHASE-RELATED"/>
    <property type="match status" value="1"/>
</dbReference>
<dbReference type="Pfam" id="PF22615">
    <property type="entry name" value="IPMS_D2"/>
    <property type="match status" value="1"/>
</dbReference>
<dbReference type="Pfam" id="PF08502">
    <property type="entry name" value="LeuA_dimer"/>
    <property type="match status" value="1"/>
</dbReference>
<dbReference type="SUPFAM" id="SSF110921">
    <property type="entry name" value="2-isopropylmalate synthase LeuA, allosteric (dimerisation) domain"/>
    <property type="match status" value="1"/>
</dbReference>
<dbReference type="PROSITE" id="PS50991">
    <property type="entry name" value="PYR_CT"/>
    <property type="match status" value="1"/>
</dbReference>
<comment type="caution">
    <text evidence="10">The sequence shown here is derived from an EMBL/GenBank/DDBJ whole genome shotgun (WGS) entry which is preliminary data.</text>
</comment>
<keyword evidence="7" id="KW-0100">Branched-chain amino acid biosynthesis</keyword>
<evidence type="ECO:0000313" key="10">
    <source>
        <dbReference type="EMBL" id="HIU93501.1"/>
    </source>
</evidence>
<dbReference type="Gene3D" id="3.20.20.70">
    <property type="entry name" value="Aldolase class I"/>
    <property type="match status" value="1"/>
</dbReference>
<dbReference type="SUPFAM" id="SSF51569">
    <property type="entry name" value="Aldolase"/>
    <property type="match status" value="1"/>
</dbReference>
<name>A0A9D1N242_9CLOT</name>
<accession>A0A9D1N242</accession>
<feature type="domain" description="Pyruvate carboxyltransferase" evidence="9">
    <location>
        <begin position="5"/>
        <end position="270"/>
    </location>
</feature>
<evidence type="ECO:0000256" key="5">
    <source>
        <dbReference type="ARBA" id="ARBA00022679"/>
    </source>
</evidence>
<dbReference type="Proteomes" id="UP000886748">
    <property type="component" value="Unassembled WGS sequence"/>
</dbReference>
<evidence type="ECO:0000256" key="3">
    <source>
        <dbReference type="ARBA" id="ARBA00018198"/>
    </source>
</evidence>
<keyword evidence="4" id="KW-0028">Amino-acid biosynthesis</keyword>
<sequence>MTRQPFFYDITLRDGNQSLKKPWNLKEKEFIFDKLVKFGVQAVEAGFPAASDMDFEAVKRLAQIADDNLVISGLARAVEHDIETAVNAISFSKKPRLHTFIAMSPFNMKYVLNKKPQEVRKTAVEAVAFAKEKIQKVSKQGEVQFSVEHFGDCMENLDYVIDTLKDVVKAGATVINLPNTVERTRVKTFVDMVEKVYHALPKDIMIAVHCHNDLGMATAATIESYFAGATQLECSLNGLGERAGNTNMYEVAVGLHNSGVDVPLNLGEIYELALVVSDMSKVEIPEKAPLIGPEALAHRSGIHQDGAVKTKDMEKGAYRPIHPTLIGRKDDEKIGFTSQSGKTAVFEIISDAGYPITIQEAVRITPIVKEAAQKVGELPARNIIDIYFNEVFNVKGDFRLVAFEKLAENMFNLKFFHKTEFFDMNAQGNGPLDACLSALKQAGYPQKLVDYEQYAVDGRIFGSGATAMTVIHFEDLDGRTILARGKDESTLKANVKAIFNGLNLMSKN</sequence>
<evidence type="ECO:0000256" key="1">
    <source>
        <dbReference type="ARBA" id="ARBA00004689"/>
    </source>
</evidence>
<proteinExistence type="inferred from homology"/>
<dbReference type="PROSITE" id="PS00815">
    <property type="entry name" value="AIPM_HOMOCIT_SYNTH_1"/>
    <property type="match status" value="1"/>
</dbReference>
<keyword evidence="5 8" id="KW-0808">Transferase</keyword>
<evidence type="ECO:0000256" key="2">
    <source>
        <dbReference type="ARBA" id="ARBA00012973"/>
    </source>
</evidence>
<dbReference type="Pfam" id="PF00682">
    <property type="entry name" value="HMGL-like"/>
    <property type="match status" value="1"/>
</dbReference>
<evidence type="ECO:0000313" key="11">
    <source>
        <dbReference type="Proteomes" id="UP000886748"/>
    </source>
</evidence>
<evidence type="ECO:0000256" key="7">
    <source>
        <dbReference type="ARBA" id="ARBA00023304"/>
    </source>
</evidence>
<organism evidence="10 11">
    <name type="scientific">Candidatus Limenecus avicola</name>
    <dbReference type="NCBI Taxonomy" id="2840847"/>
    <lineage>
        <taxon>Bacteria</taxon>
        <taxon>Bacillati</taxon>
        <taxon>Bacillota</taxon>
        <taxon>Clostridia</taxon>
        <taxon>Eubacteriales</taxon>
        <taxon>Clostridiaceae</taxon>
        <taxon>Clostridiaceae incertae sedis</taxon>
        <taxon>Candidatus Limenecus</taxon>
    </lineage>
</organism>
<dbReference type="InterPro" id="IPR054901">
    <property type="entry name" value="IPMS_Lepto"/>
</dbReference>
<dbReference type="GO" id="GO:0009098">
    <property type="term" value="P:L-leucine biosynthetic process"/>
    <property type="evidence" value="ECO:0007669"/>
    <property type="project" value="InterPro"/>
</dbReference>
<dbReference type="InterPro" id="IPR000891">
    <property type="entry name" value="PYR_CT"/>
</dbReference>
<dbReference type="SMART" id="SM00917">
    <property type="entry name" value="LeuA_dimer"/>
    <property type="match status" value="1"/>
</dbReference>
<dbReference type="PANTHER" id="PTHR10277:SF9">
    <property type="entry name" value="2-ISOPROPYLMALATE SYNTHASE 1, CHLOROPLASTIC-RELATED"/>
    <property type="match status" value="1"/>
</dbReference>
<dbReference type="InterPro" id="IPR002034">
    <property type="entry name" value="AIPM/Hcit_synth_CS"/>
</dbReference>
<dbReference type="InterPro" id="IPR050073">
    <property type="entry name" value="2-IPM_HCS-like"/>
</dbReference>
<dbReference type="InterPro" id="IPR013709">
    <property type="entry name" value="2-isopropylmalate_synth_dimer"/>
</dbReference>
<dbReference type="AlphaFoldDB" id="A0A9D1N242"/>
<comment type="pathway">
    <text evidence="1">Amino-acid biosynthesis; L-leucine biosynthesis; L-leucine from 3-methyl-2-oxobutanoate: step 1/4.</text>
</comment>
<reference evidence="10" key="2">
    <citation type="journal article" date="2021" name="PeerJ">
        <title>Extensive microbial diversity within the chicken gut microbiome revealed by metagenomics and culture.</title>
        <authorList>
            <person name="Gilroy R."/>
            <person name="Ravi A."/>
            <person name="Getino M."/>
            <person name="Pursley I."/>
            <person name="Horton D.L."/>
            <person name="Alikhan N.F."/>
            <person name="Baker D."/>
            <person name="Gharbi K."/>
            <person name="Hall N."/>
            <person name="Watson M."/>
            <person name="Adriaenssens E.M."/>
            <person name="Foster-Nyarko E."/>
            <person name="Jarju S."/>
            <person name="Secka A."/>
            <person name="Antonio M."/>
            <person name="Oren A."/>
            <person name="Chaudhuri R.R."/>
            <person name="La Ragione R."/>
            <person name="Hildebrand F."/>
            <person name="Pallen M.J."/>
        </authorList>
    </citation>
    <scope>NUCLEOTIDE SEQUENCE</scope>
    <source>
        <strain evidence="10">CHK154-7741</strain>
    </source>
</reference>